<dbReference type="PANTHER" id="PTHR33529:SF2">
    <property type="entry name" value="LIPOPOLYSACCHARIDE EXPORT SYSTEM PERMEASE PROTEIN LPTG"/>
    <property type="match status" value="1"/>
</dbReference>
<accession>A0A4R2L882</accession>
<organism evidence="10 11">
    <name type="scientific">Plasticicumulans lactativorans</name>
    <dbReference type="NCBI Taxonomy" id="1133106"/>
    <lineage>
        <taxon>Bacteria</taxon>
        <taxon>Pseudomonadati</taxon>
        <taxon>Pseudomonadota</taxon>
        <taxon>Gammaproteobacteria</taxon>
        <taxon>Candidatus Competibacteraceae</taxon>
        <taxon>Plasticicumulans</taxon>
    </lineage>
</organism>
<feature type="transmembrane region" description="Helical" evidence="9">
    <location>
        <begin position="12"/>
        <end position="34"/>
    </location>
</feature>
<keyword evidence="4" id="KW-1003">Cell membrane</keyword>
<dbReference type="OrthoDB" id="9776227at2"/>
<evidence type="ECO:0000256" key="2">
    <source>
        <dbReference type="ARBA" id="ARBA00004651"/>
    </source>
</evidence>
<evidence type="ECO:0000256" key="6">
    <source>
        <dbReference type="ARBA" id="ARBA00022989"/>
    </source>
</evidence>
<feature type="transmembrane region" description="Helical" evidence="9">
    <location>
        <begin position="96"/>
        <end position="117"/>
    </location>
</feature>
<comment type="similarity">
    <text evidence="3">Belongs to the LptF/LptG family.</text>
</comment>
<keyword evidence="5 9" id="KW-0812">Transmembrane</keyword>
<evidence type="ECO:0000256" key="9">
    <source>
        <dbReference type="SAM" id="Phobius"/>
    </source>
</evidence>
<dbReference type="RefSeq" id="WP_132538033.1">
    <property type="nucleotide sequence ID" value="NZ_SLWY01000001.1"/>
</dbReference>
<dbReference type="AlphaFoldDB" id="A0A4R2L882"/>
<comment type="caution">
    <text evidence="10">The sequence shown here is derived from an EMBL/GenBank/DDBJ whole genome shotgun (WGS) entry which is preliminary data.</text>
</comment>
<feature type="transmembrane region" description="Helical" evidence="9">
    <location>
        <begin position="334"/>
        <end position="352"/>
    </location>
</feature>
<feature type="transmembrane region" description="Helical" evidence="9">
    <location>
        <begin position="275"/>
        <end position="293"/>
    </location>
</feature>
<proteinExistence type="inferred from homology"/>
<dbReference type="GO" id="GO:0015920">
    <property type="term" value="P:lipopolysaccharide transport"/>
    <property type="evidence" value="ECO:0007669"/>
    <property type="project" value="TreeGrafter"/>
</dbReference>
<protein>
    <submittedName>
        <fullName evidence="10">Lipopolysaccharide export system permease protein</fullName>
    </submittedName>
</protein>
<evidence type="ECO:0000256" key="7">
    <source>
        <dbReference type="ARBA" id="ARBA00023136"/>
    </source>
</evidence>
<evidence type="ECO:0000256" key="8">
    <source>
        <dbReference type="ARBA" id="ARBA00026081"/>
    </source>
</evidence>
<evidence type="ECO:0000313" key="11">
    <source>
        <dbReference type="Proteomes" id="UP000295765"/>
    </source>
</evidence>
<keyword evidence="7 9" id="KW-0472">Membrane</keyword>
<sequence length="356" mass="38630">MRLMDRYVRRSVIATSLIALLVLLALETFFTLLVELEDLGVGHYGIDDIALYLLLTLPRRAYETFPMALLLGGLMGMGALAAGSELVVMRSAGVSILRLVVAAMKAGLILCALALLLGEFVAPPGERLAEDLRSQAKSRTLAIRDGKGFWARDGANFVNVRAVRPGAELADIYLYELDEHSALLSVTHARAARYDAAGQRWLLNDVQRDDIAAERVTRTASASIPWRSVIDPGKLEVLAAKPETLAMRDLLTFSSYLADNGLDARNYELAFWGKALSPLANLTMLFIAMPFVFGHQRSGSAGQRLLIGIFLGIGFFLANRVLANLVVVYGASPLLAAALPIVLFFGGGLAALRRMR</sequence>
<dbReference type="Proteomes" id="UP000295765">
    <property type="component" value="Unassembled WGS sequence"/>
</dbReference>
<dbReference type="InterPro" id="IPR005495">
    <property type="entry name" value="LptG/LptF_permease"/>
</dbReference>
<keyword evidence="6 9" id="KW-1133">Transmembrane helix</keyword>
<evidence type="ECO:0000256" key="1">
    <source>
        <dbReference type="ARBA" id="ARBA00002265"/>
    </source>
</evidence>
<dbReference type="NCBIfam" id="TIGR04408">
    <property type="entry name" value="LptG_lptG"/>
    <property type="match status" value="1"/>
</dbReference>
<dbReference type="Pfam" id="PF03739">
    <property type="entry name" value="LptF_LptG"/>
    <property type="match status" value="1"/>
</dbReference>
<evidence type="ECO:0000256" key="5">
    <source>
        <dbReference type="ARBA" id="ARBA00022692"/>
    </source>
</evidence>
<evidence type="ECO:0000256" key="3">
    <source>
        <dbReference type="ARBA" id="ARBA00007725"/>
    </source>
</evidence>
<dbReference type="GO" id="GO:0043190">
    <property type="term" value="C:ATP-binding cassette (ABC) transporter complex"/>
    <property type="evidence" value="ECO:0007669"/>
    <property type="project" value="InterPro"/>
</dbReference>
<keyword evidence="11" id="KW-1185">Reference proteome</keyword>
<comment type="function">
    <text evidence="1">Part of the ABC transporter complex LptBFG involved in the translocation of lipopolysaccharide (LPS) from the inner membrane to the outer membrane.</text>
</comment>
<evidence type="ECO:0000256" key="4">
    <source>
        <dbReference type="ARBA" id="ARBA00022475"/>
    </source>
</evidence>
<feature type="transmembrane region" description="Helical" evidence="9">
    <location>
        <begin position="305"/>
        <end position="328"/>
    </location>
</feature>
<dbReference type="PANTHER" id="PTHR33529">
    <property type="entry name" value="SLR0882 PROTEIN-RELATED"/>
    <property type="match status" value="1"/>
</dbReference>
<comment type="subunit">
    <text evidence="8">Component of the lipopolysaccharide transport and assembly complex. The LptBFG transporter is composed of two ATP-binding proteins (LptB) and two transmembrane proteins (LptF and LptG).</text>
</comment>
<reference evidence="10 11" key="1">
    <citation type="submission" date="2019-03" db="EMBL/GenBank/DDBJ databases">
        <title>Genomic Encyclopedia of Type Strains, Phase IV (KMG-IV): sequencing the most valuable type-strain genomes for metagenomic binning, comparative biology and taxonomic classification.</title>
        <authorList>
            <person name="Goeker M."/>
        </authorList>
    </citation>
    <scope>NUCLEOTIDE SEQUENCE [LARGE SCALE GENOMIC DNA]</scope>
    <source>
        <strain evidence="10 11">DSM 25287</strain>
    </source>
</reference>
<comment type="subcellular location">
    <subcellularLocation>
        <location evidence="2">Cell membrane</location>
        <topology evidence="2">Multi-pass membrane protein</topology>
    </subcellularLocation>
</comment>
<feature type="transmembrane region" description="Helical" evidence="9">
    <location>
        <begin position="65"/>
        <end position="84"/>
    </location>
</feature>
<dbReference type="InterPro" id="IPR030923">
    <property type="entry name" value="LptG"/>
</dbReference>
<dbReference type="EMBL" id="SLWY01000001">
    <property type="protein sequence ID" value="TCO83766.1"/>
    <property type="molecule type" value="Genomic_DNA"/>
</dbReference>
<name>A0A4R2L882_9GAMM</name>
<dbReference type="GO" id="GO:0055085">
    <property type="term" value="P:transmembrane transport"/>
    <property type="evidence" value="ECO:0007669"/>
    <property type="project" value="InterPro"/>
</dbReference>
<gene>
    <name evidence="10" type="ORF">EV699_101150</name>
</gene>
<evidence type="ECO:0000313" key="10">
    <source>
        <dbReference type="EMBL" id="TCO83766.1"/>
    </source>
</evidence>